<name>A0A175JSP4_ENTHI</name>
<dbReference type="Proteomes" id="UP000078387">
    <property type="component" value="Unassembled WGS sequence"/>
</dbReference>
<protein>
    <recommendedName>
        <fullName evidence="4">Ras family protein</fullName>
    </recommendedName>
</protein>
<dbReference type="VEuPathDB" id="AmoebaDB:EHI_070690"/>
<evidence type="ECO:0008006" key="4">
    <source>
        <dbReference type="Google" id="ProtNLM"/>
    </source>
</evidence>
<accession>A0A175JSP4</accession>
<dbReference type="eggNOG" id="ENOG502RDNT">
    <property type="taxonomic scope" value="Eukaryota"/>
</dbReference>
<dbReference type="VEuPathDB" id="AmoebaDB:KM1_122450"/>
<evidence type="ECO:0000313" key="2">
    <source>
        <dbReference type="EMBL" id="GAT96789.1"/>
    </source>
</evidence>
<dbReference type="InterPro" id="IPR027417">
    <property type="entry name" value="P-loop_NTPase"/>
</dbReference>
<dbReference type="VEuPathDB" id="AmoebaDB:EHI5A_067080"/>
<organism evidence="2 3">
    <name type="scientific">Entamoeba histolytica</name>
    <dbReference type="NCBI Taxonomy" id="5759"/>
    <lineage>
        <taxon>Eukaryota</taxon>
        <taxon>Amoebozoa</taxon>
        <taxon>Evosea</taxon>
        <taxon>Archamoebae</taxon>
        <taxon>Mastigamoebida</taxon>
        <taxon>Entamoebidae</taxon>
        <taxon>Entamoeba</taxon>
    </lineage>
</organism>
<dbReference type="VEuPathDB" id="AmoebaDB:EHI7A_063200"/>
<gene>
    <name evidence="2" type="ORF">CL6EHI_070690</name>
</gene>
<evidence type="ECO:0000256" key="1">
    <source>
        <dbReference type="SAM" id="MobiDB-lite"/>
    </source>
</evidence>
<reference evidence="2 3" key="1">
    <citation type="submission" date="2016-05" db="EMBL/GenBank/DDBJ databases">
        <title>First whole genome sequencing of Entamoeba histolytica HM1:IMSS-clone-6.</title>
        <authorList>
            <person name="Mukherjee Avik.K."/>
            <person name="Izumyama S."/>
            <person name="Nakada-Tsukui K."/>
            <person name="Nozaki T."/>
        </authorList>
    </citation>
    <scope>NUCLEOTIDE SEQUENCE [LARGE SCALE GENOMIC DNA]</scope>
    <source>
        <strain evidence="2 3">HM1:IMSS clone 6</strain>
    </source>
</reference>
<sequence>MKTTINYPTTVISEKDYEYTIKLLFVGDISTFQQRKSLLWQTYKRNLNSQNLSNLPLQTSSTIEINGRIGKLICSTYDNFVGRETSYFPFKGINILCVVFDFSNDSIKNIGNWIEEGKRFSGNKKMNILIIGLYDNLLNSTNTPTEVSDILLKDTTIQFYTYNKSTTLNLLNELEQCYIQIRLNDLTDDVIDKQIAKEREYKQRRTISQTGVLSKTFSSPPMNQGDKKRALIVFNKSEIVITIKTIIVGDSCISDFSRRLCTGLSLDWNTSFSLYSFDNYPPKLLQLDDGKTLKLRTYVYDHSFRKGASHTPYFNVLGVILCFDYQKSDTFANLMNWYNETLRYCNLKSTHYIIVGFNKSNNSTVTDDDVQGFVNFFPMNKRPRFFYFEESKTHEFDLLFEEFCLEINAVEFSQPYLDECKPQKEDVSKTRLQSGRSQRTHSCAPTPQFTSSHKPDESKTLIKQAQYKKEKDCVLF</sequence>
<dbReference type="SUPFAM" id="SSF52540">
    <property type="entry name" value="P-loop containing nucleoside triphosphate hydrolases"/>
    <property type="match status" value="1"/>
</dbReference>
<dbReference type="EMBL" id="BDEQ01000001">
    <property type="protein sequence ID" value="GAT96789.1"/>
    <property type="molecule type" value="Genomic_DNA"/>
</dbReference>
<feature type="region of interest" description="Disordered" evidence="1">
    <location>
        <begin position="428"/>
        <end position="458"/>
    </location>
</feature>
<dbReference type="VEuPathDB" id="AmoebaDB:EHI8A_080600"/>
<evidence type="ECO:0000313" key="3">
    <source>
        <dbReference type="Proteomes" id="UP000078387"/>
    </source>
</evidence>
<dbReference type="SMART" id="SM00175">
    <property type="entry name" value="RAB"/>
    <property type="match status" value="1"/>
</dbReference>
<comment type="caution">
    <text evidence="2">The sequence shown here is derived from an EMBL/GenBank/DDBJ whole genome shotgun (WGS) entry which is preliminary data.</text>
</comment>
<dbReference type="Gene3D" id="3.40.50.300">
    <property type="entry name" value="P-loop containing nucleotide triphosphate hydrolases"/>
    <property type="match status" value="1"/>
</dbReference>
<dbReference type="AlphaFoldDB" id="A0A175JSP4"/>
<feature type="compositionally biased region" description="Polar residues" evidence="1">
    <location>
        <begin position="430"/>
        <end position="452"/>
    </location>
</feature>
<proteinExistence type="predicted"/>